<dbReference type="EMBL" id="BMDO01000003">
    <property type="protein sequence ID" value="GGI50412.1"/>
    <property type="molecule type" value="Genomic_DNA"/>
</dbReference>
<feature type="transmembrane region" description="Helical" evidence="1">
    <location>
        <begin position="76"/>
        <end position="95"/>
    </location>
</feature>
<evidence type="ECO:0000313" key="2">
    <source>
        <dbReference type="EMBL" id="GGI50412.1"/>
    </source>
</evidence>
<feature type="transmembrane region" description="Helical" evidence="1">
    <location>
        <begin position="145"/>
        <end position="164"/>
    </location>
</feature>
<dbReference type="Proteomes" id="UP000662074">
    <property type="component" value="Unassembled WGS sequence"/>
</dbReference>
<accession>A0A917J936</accession>
<dbReference type="PANTHER" id="PTHR16214">
    <property type="entry name" value="TRANSMEMBRANE PROTEIN 260"/>
    <property type="match status" value="1"/>
</dbReference>
<dbReference type="Pfam" id="PF11028">
    <property type="entry name" value="TMEM260-like"/>
    <property type="match status" value="1"/>
</dbReference>
<keyword evidence="1" id="KW-0472">Membrane</keyword>
<name>A0A917J936_9SPHI</name>
<keyword evidence="3" id="KW-1185">Reference proteome</keyword>
<proteinExistence type="predicted"/>
<feature type="transmembrane region" description="Helical" evidence="1">
    <location>
        <begin position="289"/>
        <end position="311"/>
    </location>
</feature>
<feature type="transmembrane region" description="Helical" evidence="1">
    <location>
        <begin position="569"/>
        <end position="588"/>
    </location>
</feature>
<dbReference type="RefSeq" id="WP_188415548.1">
    <property type="nucleotide sequence ID" value="NZ_BMDO01000003.1"/>
</dbReference>
<gene>
    <name evidence="2" type="ORF">GCM10011425_16240</name>
</gene>
<feature type="transmembrane region" description="Helical" evidence="1">
    <location>
        <begin position="481"/>
        <end position="500"/>
    </location>
</feature>
<keyword evidence="1" id="KW-1133">Transmembrane helix</keyword>
<feature type="transmembrane region" description="Helical" evidence="1">
    <location>
        <begin position="115"/>
        <end position="133"/>
    </location>
</feature>
<dbReference type="InterPro" id="IPR052724">
    <property type="entry name" value="GT117_domain-containing"/>
</dbReference>
<feature type="transmembrane region" description="Helical" evidence="1">
    <location>
        <begin position="219"/>
        <end position="241"/>
    </location>
</feature>
<feature type="transmembrane region" description="Helical" evidence="1">
    <location>
        <begin position="52"/>
        <end position="69"/>
    </location>
</feature>
<feature type="transmembrane region" description="Helical" evidence="1">
    <location>
        <begin position="537"/>
        <end position="557"/>
    </location>
</feature>
<reference evidence="2" key="2">
    <citation type="submission" date="2020-09" db="EMBL/GenBank/DDBJ databases">
        <authorList>
            <person name="Sun Q."/>
            <person name="Sedlacek I."/>
        </authorList>
    </citation>
    <scope>NUCLEOTIDE SEQUENCE</scope>
    <source>
        <strain evidence="2">CCM 8711</strain>
    </source>
</reference>
<dbReference type="InterPro" id="IPR021280">
    <property type="entry name" value="TMEM260-like"/>
</dbReference>
<feature type="transmembrane region" description="Helical" evidence="1">
    <location>
        <begin position="261"/>
        <end position="282"/>
    </location>
</feature>
<organism evidence="2 3">
    <name type="scientific">Mucilaginibacter galii</name>
    <dbReference type="NCBI Taxonomy" id="2005073"/>
    <lineage>
        <taxon>Bacteria</taxon>
        <taxon>Pseudomonadati</taxon>
        <taxon>Bacteroidota</taxon>
        <taxon>Sphingobacteriia</taxon>
        <taxon>Sphingobacteriales</taxon>
        <taxon>Sphingobacteriaceae</taxon>
        <taxon>Mucilaginibacter</taxon>
    </lineage>
</organism>
<protein>
    <submittedName>
        <fullName evidence="2">Membrane protein</fullName>
    </submittedName>
</protein>
<sequence>MLYNKLNNLLGWLCFAIAATTYILTLEPSVSFWDCGEFISCAFRLQISHQPGYPLFAMIGKAFSLLSLGDNTKVAYFTNMASALASAATVMFLFWTITALAKKMLVKRGEAVDSSTQTLIMGAGLVGALAFAYTDTFWFSAVETIVFAQAALCVSVVFWAILKWEARADEPGADRYLILIAYVMGLSIGIHLLNLLTIPALTLVYYFRRSNRISTKGTVVAVFTGVALLAFVQFGIIQYTVKIAAYFDLFFVNTLKFGFGSGSFAFLLLLVSALIGGIVYSVRKNKPPLNLILIGLSFMYLGYGSFAMIPIRAHAGTNLNNSHPDNAFKLQSYLNREQYIAPPLVYGPYFDSHAIEQKEGATIYRKGKTQYEVVGKKQSLVYDRNTILPRIFSSDGQDPQFYKQWLQLGEGQSPNFGDNLKFMFSWQIYQMYARYFLWNFVGRYNDQDGQTSTVELNGNWTSGWFDGGKHLPKFITESNTYTPLYAMPLMIGLFGMFYHFKRSKKDAMVIALLYFFTGIAIVLYVNQPSVQPRERDYSYVASFYTFAIWIGLGVIGLAKFMQQRVNGRYAALAATSLCLVAAPVLMAVQEWGAHNRSTKMTPHDMASNYLNSCAPNAILFTYGDNDTYSLWYAQEVENIRPDVRLVNLSLFGTDWYIRHMKKPMNQSAPLPITMDDDQYKDGVRDYLTFQDAKIPDSVELKEIFEFMTSDDRGTKLEYESGATANYLPTKNFKLTVDPAQVIKTGTLPASRSNQIAKTMEWKYPSGFVTKENLAMIDILVHNNWKRPVYFTNSVPNESSIGLSSYLYNEGFAYRLLPLKSDTAAAPQAEKTNTMVMYHNMMDKFKWGNMKKATYLDQQSTALFYPFIATTFMNLSQNLAAEGHPDMALKALHRYDQVMPDIYPYVDVAVRKFYLADTALHLQDFKLANKMMTSIDTYVKEQLDFNYHRLQTDADTVNIRDVQLSLSLLDEMSKLGSQNQQLAVNNRVKQHLAEYQQKFSTLMRQ</sequence>
<dbReference type="AlphaFoldDB" id="A0A917J936"/>
<evidence type="ECO:0000313" key="3">
    <source>
        <dbReference type="Proteomes" id="UP000662074"/>
    </source>
</evidence>
<comment type="caution">
    <text evidence="2">The sequence shown here is derived from an EMBL/GenBank/DDBJ whole genome shotgun (WGS) entry which is preliminary data.</text>
</comment>
<feature type="transmembrane region" description="Helical" evidence="1">
    <location>
        <begin position="507"/>
        <end position="525"/>
    </location>
</feature>
<keyword evidence="1" id="KW-0812">Transmembrane</keyword>
<dbReference type="PANTHER" id="PTHR16214:SF3">
    <property type="entry name" value="TRANSMEMBRANE PROTEIN 260"/>
    <property type="match status" value="1"/>
</dbReference>
<feature type="transmembrane region" description="Helical" evidence="1">
    <location>
        <begin position="176"/>
        <end position="207"/>
    </location>
</feature>
<reference evidence="2" key="1">
    <citation type="journal article" date="2014" name="Int. J. Syst. Evol. Microbiol.">
        <title>Complete genome sequence of Corynebacterium casei LMG S-19264T (=DSM 44701T), isolated from a smear-ripened cheese.</title>
        <authorList>
            <consortium name="US DOE Joint Genome Institute (JGI-PGF)"/>
            <person name="Walter F."/>
            <person name="Albersmeier A."/>
            <person name="Kalinowski J."/>
            <person name="Ruckert C."/>
        </authorList>
    </citation>
    <scope>NUCLEOTIDE SEQUENCE</scope>
    <source>
        <strain evidence="2">CCM 8711</strain>
    </source>
</reference>
<evidence type="ECO:0000256" key="1">
    <source>
        <dbReference type="SAM" id="Phobius"/>
    </source>
</evidence>